<dbReference type="PANTHER" id="PTHR47165">
    <property type="entry name" value="OS03G0429900 PROTEIN"/>
    <property type="match status" value="1"/>
</dbReference>
<reference evidence="1 2" key="1">
    <citation type="submission" date="2024-04" db="EMBL/GenBank/DDBJ databases">
        <title>The reference genome of an endangered Asteraceae, Deinandra increscens subsp. villosa, native to the Central Coast of California.</title>
        <authorList>
            <person name="Guilliams M."/>
            <person name="Hasenstab-Lehman K."/>
            <person name="Meyer R."/>
            <person name="Mcevoy S."/>
        </authorList>
    </citation>
    <scope>NUCLEOTIDE SEQUENCE [LARGE SCALE GENOMIC DNA]</scope>
    <source>
        <tissue evidence="1">Leaf</tissue>
    </source>
</reference>
<evidence type="ECO:0008006" key="3">
    <source>
        <dbReference type="Google" id="ProtNLM"/>
    </source>
</evidence>
<evidence type="ECO:0000313" key="2">
    <source>
        <dbReference type="Proteomes" id="UP001408789"/>
    </source>
</evidence>
<organism evidence="1 2">
    <name type="scientific">Deinandra increscens subsp. villosa</name>
    <dbReference type="NCBI Taxonomy" id="3103831"/>
    <lineage>
        <taxon>Eukaryota</taxon>
        <taxon>Viridiplantae</taxon>
        <taxon>Streptophyta</taxon>
        <taxon>Embryophyta</taxon>
        <taxon>Tracheophyta</taxon>
        <taxon>Spermatophyta</taxon>
        <taxon>Magnoliopsida</taxon>
        <taxon>eudicotyledons</taxon>
        <taxon>Gunneridae</taxon>
        <taxon>Pentapetalae</taxon>
        <taxon>asterids</taxon>
        <taxon>campanulids</taxon>
        <taxon>Asterales</taxon>
        <taxon>Asteraceae</taxon>
        <taxon>Asteroideae</taxon>
        <taxon>Heliantheae alliance</taxon>
        <taxon>Madieae</taxon>
        <taxon>Madiinae</taxon>
        <taxon>Deinandra</taxon>
    </lineage>
</organism>
<evidence type="ECO:0000313" key="1">
    <source>
        <dbReference type="EMBL" id="KAK9062766.1"/>
    </source>
</evidence>
<protein>
    <recommendedName>
        <fullName evidence="3">Replication factor A C-terminal domain-containing protein</fullName>
    </recommendedName>
</protein>
<accession>A0AAP0CV93</accession>
<sequence length="375" mass="42502">MRETMAEHKRISQIRHNGGPEAIEVRVLHKWKPFHTKATMTYLLVDRYGDAIQAMFHQDEERHLDKKIEIMKCYTVAGYECAFAPTYNRVAVHAASLDIDRKLTADPLTDDGTIPKTYFNFLPYEQLSTKLLKNQQLTDYIGKVEDLEWAEIQKTNSVLRMKVTTPGCKPVTVALWKEIHLPLDLSLITDVDEEVIVAFTALKVMPQQSGLQLQSSGGTRVIINPQIPLAQEMAERFRAARMGTPVSKITLRSITPVDRISESDITTIGHLYQQDIQALQSLHTVEATITEFTEARGWFFVNCTACGCRIYEKDSVYSCDKHKQQHLSYSYSVNCTVEDDTGTANVTIFDKGILTMIGPFQGITPSKLSFQLNQY</sequence>
<dbReference type="Proteomes" id="UP001408789">
    <property type="component" value="Unassembled WGS sequence"/>
</dbReference>
<name>A0AAP0CV93_9ASTR</name>
<comment type="caution">
    <text evidence="1">The sequence shown here is derived from an EMBL/GenBank/DDBJ whole genome shotgun (WGS) entry which is preliminary data.</text>
</comment>
<dbReference type="AlphaFoldDB" id="A0AAP0CV93"/>
<dbReference type="Gene3D" id="2.40.50.140">
    <property type="entry name" value="Nucleic acid-binding proteins"/>
    <property type="match status" value="2"/>
</dbReference>
<keyword evidence="2" id="KW-1185">Reference proteome</keyword>
<dbReference type="PANTHER" id="PTHR47165:SF4">
    <property type="entry name" value="OS03G0429900 PROTEIN"/>
    <property type="match status" value="1"/>
</dbReference>
<gene>
    <name evidence="1" type="ORF">SSX86_019956</name>
</gene>
<dbReference type="SUPFAM" id="SSF50249">
    <property type="entry name" value="Nucleic acid-binding proteins"/>
    <property type="match status" value="2"/>
</dbReference>
<dbReference type="EMBL" id="JBCNJP010000019">
    <property type="protein sequence ID" value="KAK9062766.1"/>
    <property type="molecule type" value="Genomic_DNA"/>
</dbReference>
<proteinExistence type="predicted"/>
<dbReference type="InterPro" id="IPR012340">
    <property type="entry name" value="NA-bd_OB-fold"/>
</dbReference>